<organism evidence="2 3">
    <name type="scientific">Mycena albidolilacea</name>
    <dbReference type="NCBI Taxonomy" id="1033008"/>
    <lineage>
        <taxon>Eukaryota</taxon>
        <taxon>Fungi</taxon>
        <taxon>Dikarya</taxon>
        <taxon>Basidiomycota</taxon>
        <taxon>Agaricomycotina</taxon>
        <taxon>Agaricomycetes</taxon>
        <taxon>Agaricomycetidae</taxon>
        <taxon>Agaricales</taxon>
        <taxon>Marasmiineae</taxon>
        <taxon>Mycenaceae</taxon>
        <taxon>Mycena</taxon>
    </lineage>
</organism>
<feature type="region of interest" description="Disordered" evidence="1">
    <location>
        <begin position="49"/>
        <end position="77"/>
    </location>
</feature>
<dbReference type="Proteomes" id="UP001218218">
    <property type="component" value="Unassembled WGS sequence"/>
</dbReference>
<proteinExistence type="predicted"/>
<evidence type="ECO:0000256" key="1">
    <source>
        <dbReference type="SAM" id="MobiDB-lite"/>
    </source>
</evidence>
<name>A0AAD7EXS4_9AGAR</name>
<dbReference type="AlphaFoldDB" id="A0AAD7EXS4"/>
<dbReference type="EMBL" id="JARIHO010000009">
    <property type="protein sequence ID" value="KAJ7355188.1"/>
    <property type="molecule type" value="Genomic_DNA"/>
</dbReference>
<accession>A0AAD7EXS4</accession>
<gene>
    <name evidence="2" type="ORF">DFH08DRAFT_803235</name>
</gene>
<protein>
    <submittedName>
        <fullName evidence="2">Uncharacterized protein</fullName>
    </submittedName>
</protein>
<evidence type="ECO:0000313" key="2">
    <source>
        <dbReference type="EMBL" id="KAJ7355188.1"/>
    </source>
</evidence>
<sequence length="114" mass="13208">MSDDYLQSNDPMSEDIYIPCYSQREETAQEVTEQILCLGVQYDAQKHRRAMRLSQRMQNTETGNRLTPRPSARVAQQKITSSFNEKLGDGVGQLHHDVRKSKRFCGNLEKLQLY</sequence>
<keyword evidence="3" id="KW-1185">Reference proteome</keyword>
<reference evidence="2" key="1">
    <citation type="submission" date="2023-03" db="EMBL/GenBank/DDBJ databases">
        <title>Massive genome expansion in bonnet fungi (Mycena s.s.) driven by repeated elements and novel gene families across ecological guilds.</title>
        <authorList>
            <consortium name="Lawrence Berkeley National Laboratory"/>
            <person name="Harder C.B."/>
            <person name="Miyauchi S."/>
            <person name="Viragh M."/>
            <person name="Kuo A."/>
            <person name="Thoen E."/>
            <person name="Andreopoulos B."/>
            <person name="Lu D."/>
            <person name="Skrede I."/>
            <person name="Drula E."/>
            <person name="Henrissat B."/>
            <person name="Morin E."/>
            <person name="Kohler A."/>
            <person name="Barry K."/>
            <person name="LaButti K."/>
            <person name="Morin E."/>
            <person name="Salamov A."/>
            <person name="Lipzen A."/>
            <person name="Mereny Z."/>
            <person name="Hegedus B."/>
            <person name="Baldrian P."/>
            <person name="Stursova M."/>
            <person name="Weitz H."/>
            <person name="Taylor A."/>
            <person name="Grigoriev I.V."/>
            <person name="Nagy L.G."/>
            <person name="Martin F."/>
            <person name="Kauserud H."/>
        </authorList>
    </citation>
    <scope>NUCLEOTIDE SEQUENCE</scope>
    <source>
        <strain evidence="2">CBHHK002</strain>
    </source>
</reference>
<feature type="compositionally biased region" description="Polar residues" evidence="1">
    <location>
        <begin position="55"/>
        <end position="65"/>
    </location>
</feature>
<evidence type="ECO:0000313" key="3">
    <source>
        <dbReference type="Proteomes" id="UP001218218"/>
    </source>
</evidence>
<comment type="caution">
    <text evidence="2">The sequence shown here is derived from an EMBL/GenBank/DDBJ whole genome shotgun (WGS) entry which is preliminary data.</text>
</comment>